<protein>
    <submittedName>
        <fullName evidence="1">Capsule assembly protein Wzi</fullName>
    </submittedName>
</protein>
<sequence length="478" mass="55294">MEFTVVAFAQDTVKHWQDSMRINIGTMGTFASKDFQPFWMVMNQYGTIIDRKQDFSTNLYVSNQHLLNKHPTDSGKNYHPLKLSYTLDIYNHNHFDDFTLVEGNVKLNYSGWEIRAGRYRETIGEVDPLLSTGSLGLSANALPIPKVGIAVLNYKNVPFTNGWLQFKGLISHGWMGKERYLYNSYLHEKAFYLRIGPGKLKLYGGAVHFGEWGGIRKGYKLDRSWKGFFDVLFVKEANDGSLPKESILRPNRAGDQRGVLEFGADLESKYGSWHFYHQTPFESGTGIDIRNVDRLAGLSLTFKGNNRKLKRVLVEYIYTKQMESYGGEQQSYYNNGMYKTGWEYHDMVVGIPLFINRVRGSHFLRVRPLDWHRDEYTEGLLRGNGNIISNRIIGGNVGAEYSFFRQFKFRTNLTYNVHFMDRSAISHLTNDKYKQFYMLQSVEHTFNNKWTVTGNLAWDAGDFYHNFGVGLGMKYIIF</sequence>
<gene>
    <name evidence="1" type="ORF">SAMN05661044_03873</name>
</gene>
<dbReference type="Pfam" id="PF14052">
    <property type="entry name" value="Caps_assemb_Wzi"/>
    <property type="match status" value="1"/>
</dbReference>
<proteinExistence type="predicted"/>
<dbReference type="InterPro" id="IPR026950">
    <property type="entry name" value="Caps_assemb_Wzi"/>
</dbReference>
<name>A0A1H7UP78_OLID1</name>
<dbReference type="STRING" id="407022.SAMN05661044_03873"/>
<keyword evidence="2" id="KW-1185">Reference proteome</keyword>
<accession>A0A1H7UP78</accession>
<dbReference type="Proteomes" id="UP000199421">
    <property type="component" value="Unassembled WGS sequence"/>
</dbReference>
<dbReference type="Gene3D" id="2.40.160.130">
    <property type="entry name" value="Capsule assembly protein Wzi"/>
    <property type="match status" value="1"/>
</dbReference>
<dbReference type="EMBL" id="FOAF01000006">
    <property type="protein sequence ID" value="SEL98438.1"/>
    <property type="molecule type" value="Genomic_DNA"/>
</dbReference>
<reference evidence="2" key="1">
    <citation type="submission" date="2016-10" db="EMBL/GenBank/DDBJ databases">
        <authorList>
            <person name="Varghese N."/>
            <person name="Submissions S."/>
        </authorList>
    </citation>
    <scope>NUCLEOTIDE SEQUENCE [LARGE SCALE GENOMIC DNA]</scope>
    <source>
        <strain evidence="2">DSM 18733</strain>
    </source>
</reference>
<dbReference type="RefSeq" id="WP_162276635.1">
    <property type="nucleotide sequence ID" value="NZ_FOAF01000006.1"/>
</dbReference>
<dbReference type="InterPro" id="IPR038636">
    <property type="entry name" value="Wzi_sf"/>
</dbReference>
<evidence type="ECO:0000313" key="2">
    <source>
        <dbReference type="Proteomes" id="UP000199421"/>
    </source>
</evidence>
<organism evidence="1 2">
    <name type="scientific">Olivibacter domesticus</name>
    <name type="common">Pseudosphingobacterium domesticum</name>
    <dbReference type="NCBI Taxonomy" id="407022"/>
    <lineage>
        <taxon>Bacteria</taxon>
        <taxon>Pseudomonadati</taxon>
        <taxon>Bacteroidota</taxon>
        <taxon>Sphingobacteriia</taxon>
        <taxon>Sphingobacteriales</taxon>
        <taxon>Sphingobacteriaceae</taxon>
        <taxon>Olivibacter</taxon>
    </lineage>
</organism>
<evidence type="ECO:0000313" key="1">
    <source>
        <dbReference type="EMBL" id="SEL98438.1"/>
    </source>
</evidence>
<dbReference type="AlphaFoldDB" id="A0A1H7UP78"/>